<evidence type="ECO:0000313" key="1">
    <source>
        <dbReference type="EMBL" id="CEK82033.1"/>
    </source>
</evidence>
<name>A0A0B7AMK6_9EUPU</name>
<accession>A0A0B7AMK6</accession>
<sequence length="51" mass="5975">MIPEEHQAEWIRVWDLIWDTRVKSLVRPVSFSVGGIQKRKHNLTSFAVTVL</sequence>
<feature type="non-terminal residue" evidence="1">
    <location>
        <position position="51"/>
    </location>
</feature>
<dbReference type="EMBL" id="HACG01035168">
    <property type="protein sequence ID" value="CEK82033.1"/>
    <property type="molecule type" value="Transcribed_RNA"/>
</dbReference>
<reference evidence="1" key="1">
    <citation type="submission" date="2014-12" db="EMBL/GenBank/DDBJ databases">
        <title>Insight into the proteome of Arion vulgaris.</title>
        <authorList>
            <person name="Aradska J."/>
            <person name="Bulat T."/>
            <person name="Smidak R."/>
            <person name="Sarate P."/>
            <person name="Gangsoo J."/>
            <person name="Sialana F."/>
            <person name="Bilban M."/>
            <person name="Lubec G."/>
        </authorList>
    </citation>
    <scope>NUCLEOTIDE SEQUENCE</scope>
    <source>
        <tissue evidence="1">Skin</tissue>
    </source>
</reference>
<organism evidence="1">
    <name type="scientific">Arion vulgaris</name>
    <dbReference type="NCBI Taxonomy" id="1028688"/>
    <lineage>
        <taxon>Eukaryota</taxon>
        <taxon>Metazoa</taxon>
        <taxon>Spiralia</taxon>
        <taxon>Lophotrochozoa</taxon>
        <taxon>Mollusca</taxon>
        <taxon>Gastropoda</taxon>
        <taxon>Heterobranchia</taxon>
        <taxon>Euthyneura</taxon>
        <taxon>Panpulmonata</taxon>
        <taxon>Eupulmonata</taxon>
        <taxon>Stylommatophora</taxon>
        <taxon>Helicina</taxon>
        <taxon>Arionoidea</taxon>
        <taxon>Arionidae</taxon>
        <taxon>Arion</taxon>
    </lineage>
</organism>
<dbReference type="AlphaFoldDB" id="A0A0B7AMK6"/>
<proteinExistence type="predicted"/>
<gene>
    <name evidence="1" type="primary">ORF129284</name>
</gene>
<protein>
    <submittedName>
        <fullName evidence="1">Uncharacterized protein</fullName>
    </submittedName>
</protein>